<dbReference type="AlphaFoldDB" id="A0AA88AZ19"/>
<sequence>MPSSVGFASSSWRGLTRDAALAAFVMSQPTDFSGSSHLWALQNWLHRTRSILHICDIDPSHWTCLAIMQLIDAALTW</sequence>
<dbReference type="Proteomes" id="UP001187192">
    <property type="component" value="Unassembled WGS sequence"/>
</dbReference>
<keyword evidence="2" id="KW-1185">Reference proteome</keyword>
<accession>A0AA88AZ19</accession>
<comment type="caution">
    <text evidence="1">The sequence shown here is derived from an EMBL/GenBank/DDBJ whole genome shotgun (WGS) entry which is preliminary data.</text>
</comment>
<evidence type="ECO:0000313" key="1">
    <source>
        <dbReference type="EMBL" id="GMN52611.1"/>
    </source>
</evidence>
<dbReference type="EMBL" id="BTGU01000042">
    <property type="protein sequence ID" value="GMN52611.1"/>
    <property type="molecule type" value="Genomic_DNA"/>
</dbReference>
<proteinExistence type="predicted"/>
<organism evidence="1 2">
    <name type="scientific">Ficus carica</name>
    <name type="common">Common fig</name>
    <dbReference type="NCBI Taxonomy" id="3494"/>
    <lineage>
        <taxon>Eukaryota</taxon>
        <taxon>Viridiplantae</taxon>
        <taxon>Streptophyta</taxon>
        <taxon>Embryophyta</taxon>
        <taxon>Tracheophyta</taxon>
        <taxon>Spermatophyta</taxon>
        <taxon>Magnoliopsida</taxon>
        <taxon>eudicotyledons</taxon>
        <taxon>Gunneridae</taxon>
        <taxon>Pentapetalae</taxon>
        <taxon>rosids</taxon>
        <taxon>fabids</taxon>
        <taxon>Rosales</taxon>
        <taxon>Moraceae</taxon>
        <taxon>Ficeae</taxon>
        <taxon>Ficus</taxon>
    </lineage>
</organism>
<reference evidence="1" key="1">
    <citation type="submission" date="2023-07" db="EMBL/GenBank/DDBJ databases">
        <title>draft genome sequence of fig (Ficus carica).</title>
        <authorList>
            <person name="Takahashi T."/>
            <person name="Nishimura K."/>
        </authorList>
    </citation>
    <scope>NUCLEOTIDE SEQUENCE</scope>
</reference>
<gene>
    <name evidence="1" type="ORF">TIFTF001_021762</name>
</gene>
<name>A0AA88AZ19_FICCA</name>
<evidence type="ECO:0000313" key="2">
    <source>
        <dbReference type="Proteomes" id="UP001187192"/>
    </source>
</evidence>
<protein>
    <submittedName>
        <fullName evidence="1">Uncharacterized protein</fullName>
    </submittedName>
</protein>